<dbReference type="InterPro" id="IPR033480">
    <property type="entry name" value="sCache_2"/>
</dbReference>
<dbReference type="Pfam" id="PF00015">
    <property type="entry name" value="MCPsignal"/>
    <property type="match status" value="1"/>
</dbReference>
<evidence type="ECO:0000256" key="1">
    <source>
        <dbReference type="ARBA" id="ARBA00004651"/>
    </source>
</evidence>
<dbReference type="CDD" id="cd06225">
    <property type="entry name" value="HAMP"/>
    <property type="match status" value="1"/>
</dbReference>
<dbReference type="SMART" id="SM00283">
    <property type="entry name" value="MA"/>
    <property type="match status" value="1"/>
</dbReference>
<dbReference type="SMART" id="SM01049">
    <property type="entry name" value="Cache_2"/>
    <property type="match status" value="1"/>
</dbReference>
<dbReference type="PROSITE" id="PS50111">
    <property type="entry name" value="CHEMOTAXIS_TRANSDUC_2"/>
    <property type="match status" value="1"/>
</dbReference>
<dbReference type="InterPro" id="IPR003660">
    <property type="entry name" value="HAMP_dom"/>
</dbReference>
<feature type="transmembrane region" description="Helical" evidence="9">
    <location>
        <begin position="12"/>
        <end position="33"/>
    </location>
</feature>
<accession>A0A1H7BM27</accession>
<dbReference type="PANTHER" id="PTHR32089:SF112">
    <property type="entry name" value="LYSOZYME-LIKE PROTEIN-RELATED"/>
    <property type="match status" value="1"/>
</dbReference>
<evidence type="ECO:0000256" key="5">
    <source>
        <dbReference type="ARBA" id="ARBA00023136"/>
    </source>
</evidence>
<evidence type="ECO:0000256" key="3">
    <source>
        <dbReference type="ARBA" id="ARBA00022692"/>
    </source>
</evidence>
<evidence type="ECO:0000256" key="7">
    <source>
        <dbReference type="ARBA" id="ARBA00029447"/>
    </source>
</evidence>
<dbReference type="STRING" id="84035.SAMN05660742_116105"/>
<reference evidence="13" key="1">
    <citation type="submission" date="2016-10" db="EMBL/GenBank/DDBJ databases">
        <authorList>
            <person name="Varghese N."/>
            <person name="Submissions S."/>
        </authorList>
    </citation>
    <scope>NUCLEOTIDE SEQUENCE [LARGE SCALE GENOMIC DNA]</scope>
    <source>
        <strain evidence="13">DSM 2179</strain>
    </source>
</reference>
<dbReference type="Gene3D" id="3.30.450.20">
    <property type="entry name" value="PAS domain"/>
    <property type="match status" value="1"/>
</dbReference>
<sequence>MDLFKNFRLTTKIIGIIVFLTLSFSSLVAFYIIPVITNTLETDAKVKLQNLTETSYKILEFYYNQSQKGILTESQAKDSAKQAIRALRYGGDEYYWINDYTPNMVMHPMKPELDGKNISDIKDPDGVSIFLEFVKVAKEQKEGLVKYQWSKPGKDKAQPKFSYVKGFEPWQWVIGTGIYVDDLTEIKQGIIFKIVLAVVGVIVMALLLVSILIIYPINRSIHQILAYLEELAGYDFSKKINLDQKDELGIIADSFSYVVKNVHQLITDTKGLGEVVVSESKKMIASTEEISIASDRTAVTITELAGGAVEQAKASVNTNDQIQEIINRLGSIHEDIAVSGHLAQKATESVRVGSNLVKDQGIKIVNNKVVYTQIGDSILSLANKSKEISEIVSVIQEIAKQTNLLSLNAAIEAARAGEHGRGFAVVAEEVRKLAEQVALSGSKVITIVSEVENGISSTASHMELANKAVEEEEQSLVKIVEFFHEISDSIENIQSKVNDISATSNIINTEAKAAGQEIQQIAIVSEKAAAGTEEVAALSEETTATIHEVIDSTRKLAEHAENLQKSIEKFKI</sequence>
<evidence type="ECO:0000313" key="12">
    <source>
        <dbReference type="EMBL" id="SEJ77417.1"/>
    </source>
</evidence>
<dbReference type="InterPro" id="IPR004090">
    <property type="entry name" value="Chemotax_Me-accpt_rcpt"/>
</dbReference>
<dbReference type="GO" id="GO:0005886">
    <property type="term" value="C:plasma membrane"/>
    <property type="evidence" value="ECO:0007669"/>
    <property type="project" value="UniProtKB-SubCell"/>
</dbReference>
<dbReference type="GO" id="GO:0004888">
    <property type="term" value="F:transmembrane signaling receptor activity"/>
    <property type="evidence" value="ECO:0007669"/>
    <property type="project" value="InterPro"/>
</dbReference>
<evidence type="ECO:0000256" key="6">
    <source>
        <dbReference type="ARBA" id="ARBA00023224"/>
    </source>
</evidence>
<feature type="domain" description="Methyl-accepting transducer" evidence="10">
    <location>
        <begin position="286"/>
        <end position="543"/>
    </location>
</feature>
<evidence type="ECO:0000259" key="11">
    <source>
        <dbReference type="PROSITE" id="PS50885"/>
    </source>
</evidence>
<dbReference type="InterPro" id="IPR004010">
    <property type="entry name" value="Double_Cache_2"/>
</dbReference>
<dbReference type="GO" id="GO:0006935">
    <property type="term" value="P:chemotaxis"/>
    <property type="evidence" value="ECO:0007669"/>
    <property type="project" value="InterPro"/>
</dbReference>
<dbReference type="RefSeq" id="WP_091833459.1">
    <property type="nucleotide sequence ID" value="NZ_FNZK01000016.1"/>
</dbReference>
<dbReference type="SUPFAM" id="SSF58104">
    <property type="entry name" value="Methyl-accepting chemotaxis protein (MCP) signaling domain"/>
    <property type="match status" value="1"/>
</dbReference>
<organism evidence="12 13">
    <name type="scientific">Propionispira arboris</name>
    <dbReference type="NCBI Taxonomy" id="84035"/>
    <lineage>
        <taxon>Bacteria</taxon>
        <taxon>Bacillati</taxon>
        <taxon>Bacillota</taxon>
        <taxon>Negativicutes</taxon>
        <taxon>Selenomonadales</taxon>
        <taxon>Selenomonadaceae</taxon>
        <taxon>Propionispira</taxon>
    </lineage>
</organism>
<feature type="transmembrane region" description="Helical" evidence="9">
    <location>
        <begin position="190"/>
        <end position="215"/>
    </location>
</feature>
<evidence type="ECO:0000256" key="8">
    <source>
        <dbReference type="PROSITE-ProRule" id="PRU00284"/>
    </source>
</evidence>
<dbReference type="AlphaFoldDB" id="A0A1H7BM27"/>
<evidence type="ECO:0000313" key="13">
    <source>
        <dbReference type="Proteomes" id="UP000199662"/>
    </source>
</evidence>
<dbReference type="Gene3D" id="1.10.287.950">
    <property type="entry name" value="Methyl-accepting chemotaxis protein"/>
    <property type="match status" value="1"/>
</dbReference>
<comment type="subcellular location">
    <subcellularLocation>
        <location evidence="1">Cell membrane</location>
        <topology evidence="1">Multi-pass membrane protein</topology>
    </subcellularLocation>
</comment>
<keyword evidence="3 9" id="KW-0812">Transmembrane</keyword>
<dbReference type="PRINTS" id="PR00260">
    <property type="entry name" value="CHEMTRNSDUCR"/>
</dbReference>
<keyword evidence="5 9" id="KW-0472">Membrane</keyword>
<keyword evidence="2" id="KW-1003">Cell membrane</keyword>
<comment type="similarity">
    <text evidence="7">Belongs to the methyl-accepting chemotaxis (MCP) protein family.</text>
</comment>
<dbReference type="Pfam" id="PF08269">
    <property type="entry name" value="dCache_2"/>
    <property type="match status" value="1"/>
</dbReference>
<dbReference type="GO" id="GO:0007165">
    <property type="term" value="P:signal transduction"/>
    <property type="evidence" value="ECO:0007669"/>
    <property type="project" value="UniProtKB-KW"/>
</dbReference>
<evidence type="ECO:0000256" key="4">
    <source>
        <dbReference type="ARBA" id="ARBA00022989"/>
    </source>
</evidence>
<dbReference type="EMBL" id="FNZK01000016">
    <property type="protein sequence ID" value="SEJ77417.1"/>
    <property type="molecule type" value="Genomic_DNA"/>
</dbReference>
<dbReference type="PROSITE" id="PS50885">
    <property type="entry name" value="HAMP"/>
    <property type="match status" value="1"/>
</dbReference>
<evidence type="ECO:0000256" key="9">
    <source>
        <dbReference type="SAM" id="Phobius"/>
    </source>
</evidence>
<dbReference type="Proteomes" id="UP000199662">
    <property type="component" value="Unassembled WGS sequence"/>
</dbReference>
<name>A0A1H7BM27_9FIRM</name>
<dbReference type="InterPro" id="IPR004089">
    <property type="entry name" value="MCPsignal_dom"/>
</dbReference>
<keyword evidence="6 8" id="KW-0807">Transducer</keyword>
<evidence type="ECO:0000259" key="10">
    <source>
        <dbReference type="PROSITE" id="PS50111"/>
    </source>
</evidence>
<evidence type="ECO:0000256" key="2">
    <source>
        <dbReference type="ARBA" id="ARBA00022475"/>
    </source>
</evidence>
<protein>
    <submittedName>
        <fullName evidence="12">Methyl-accepting chemotaxis sensory transducer with Cache sensor</fullName>
    </submittedName>
</protein>
<proteinExistence type="inferred from homology"/>
<keyword evidence="13" id="KW-1185">Reference proteome</keyword>
<keyword evidence="4 9" id="KW-1133">Transmembrane helix</keyword>
<feature type="domain" description="HAMP" evidence="11">
    <location>
        <begin position="215"/>
        <end position="267"/>
    </location>
</feature>
<gene>
    <name evidence="12" type="ORF">SAMN05660742_116105</name>
</gene>
<dbReference type="PANTHER" id="PTHR32089">
    <property type="entry name" value="METHYL-ACCEPTING CHEMOTAXIS PROTEIN MCPB"/>
    <property type="match status" value="1"/>
</dbReference>